<dbReference type="Proteomes" id="UP000567293">
    <property type="component" value="Unassembled WGS sequence"/>
</dbReference>
<dbReference type="EMBL" id="JACDQQ010002204">
    <property type="protein sequence ID" value="MBA0087824.1"/>
    <property type="molecule type" value="Genomic_DNA"/>
</dbReference>
<protein>
    <submittedName>
        <fullName evidence="1">DUF3489 domain-containing protein</fullName>
    </submittedName>
</protein>
<sequence length="61" mass="6674">IAMLRRHEGATVDEVASITGWQRHTVRGVFAGTLKKKLGLTLASAKEERGRVYRVDGPAIV</sequence>
<name>A0A7V8SZ59_9BACT</name>
<dbReference type="Pfam" id="PF11994">
    <property type="entry name" value="DUF3489"/>
    <property type="match status" value="1"/>
</dbReference>
<reference evidence="1" key="1">
    <citation type="submission" date="2020-06" db="EMBL/GenBank/DDBJ databases">
        <title>Legume-microbial interactions unlock mineral nutrients during tropical forest succession.</title>
        <authorList>
            <person name="Epihov D.Z."/>
        </authorList>
    </citation>
    <scope>NUCLEOTIDE SEQUENCE [LARGE SCALE GENOMIC DNA]</scope>
    <source>
        <strain evidence="1">Pan2503</strain>
    </source>
</reference>
<proteinExistence type="predicted"/>
<dbReference type="InterPro" id="IPR021880">
    <property type="entry name" value="DUF3489"/>
</dbReference>
<feature type="non-terminal residue" evidence="1">
    <location>
        <position position="1"/>
    </location>
</feature>
<comment type="caution">
    <text evidence="1">The sequence shown here is derived from an EMBL/GenBank/DDBJ whole genome shotgun (WGS) entry which is preliminary data.</text>
</comment>
<dbReference type="AlphaFoldDB" id="A0A7V8SZ59"/>
<organism evidence="1 2">
    <name type="scientific">Candidatus Acidiferrum panamense</name>
    <dbReference type="NCBI Taxonomy" id="2741543"/>
    <lineage>
        <taxon>Bacteria</taxon>
        <taxon>Pseudomonadati</taxon>
        <taxon>Acidobacteriota</taxon>
        <taxon>Terriglobia</taxon>
        <taxon>Candidatus Acidiferrales</taxon>
        <taxon>Candidatus Acidiferrum</taxon>
    </lineage>
</organism>
<accession>A0A7V8SZ59</accession>
<gene>
    <name evidence="1" type="ORF">HRJ53_22795</name>
</gene>
<evidence type="ECO:0000313" key="2">
    <source>
        <dbReference type="Proteomes" id="UP000567293"/>
    </source>
</evidence>
<evidence type="ECO:0000313" key="1">
    <source>
        <dbReference type="EMBL" id="MBA0087824.1"/>
    </source>
</evidence>
<keyword evidence="2" id="KW-1185">Reference proteome</keyword>